<dbReference type="SMART" id="SM00066">
    <property type="entry name" value="GAL4"/>
    <property type="match status" value="1"/>
</dbReference>
<dbReference type="AlphaFoldDB" id="A0A3D8QHN9"/>
<feature type="region of interest" description="Disordered" evidence="6">
    <location>
        <begin position="173"/>
        <end position="205"/>
    </location>
</feature>
<keyword evidence="5" id="KW-0539">Nucleus</keyword>
<dbReference type="Proteomes" id="UP000256690">
    <property type="component" value="Unassembled WGS sequence"/>
</dbReference>
<gene>
    <name evidence="8" type="ORF">DSM5745_10678</name>
</gene>
<dbReference type="PROSITE" id="PS00463">
    <property type="entry name" value="ZN2_CY6_FUNGAL_1"/>
    <property type="match status" value="1"/>
</dbReference>
<dbReference type="EMBL" id="PVWQ01000017">
    <property type="protein sequence ID" value="RDW61180.1"/>
    <property type="molecule type" value="Genomic_DNA"/>
</dbReference>
<evidence type="ECO:0000256" key="4">
    <source>
        <dbReference type="ARBA" id="ARBA00023163"/>
    </source>
</evidence>
<dbReference type="GO" id="GO:0000981">
    <property type="term" value="F:DNA-binding transcription factor activity, RNA polymerase II-specific"/>
    <property type="evidence" value="ECO:0007669"/>
    <property type="project" value="InterPro"/>
</dbReference>
<dbReference type="GeneID" id="38121048"/>
<keyword evidence="4" id="KW-0804">Transcription</keyword>
<dbReference type="CDD" id="cd00067">
    <property type="entry name" value="GAL4"/>
    <property type="match status" value="1"/>
</dbReference>
<dbReference type="PANTHER" id="PTHR47654:SF4">
    <property type="entry name" value="ZN(II)2CYS6 TRANSCRIPTION FACTOR (EUROFUNG)"/>
    <property type="match status" value="1"/>
</dbReference>
<name>A0A3D8QHN9_9EURO</name>
<evidence type="ECO:0000313" key="8">
    <source>
        <dbReference type="EMBL" id="RDW61180.1"/>
    </source>
</evidence>
<dbReference type="InterPro" id="IPR007219">
    <property type="entry name" value="XnlR_reg_dom"/>
</dbReference>
<evidence type="ECO:0000256" key="6">
    <source>
        <dbReference type="SAM" id="MobiDB-lite"/>
    </source>
</evidence>
<keyword evidence="9" id="KW-1185">Reference proteome</keyword>
<dbReference type="InterPro" id="IPR036864">
    <property type="entry name" value="Zn2-C6_fun-type_DNA-bd_sf"/>
</dbReference>
<dbReference type="GO" id="GO:0003677">
    <property type="term" value="F:DNA binding"/>
    <property type="evidence" value="ECO:0007669"/>
    <property type="project" value="UniProtKB-KW"/>
</dbReference>
<evidence type="ECO:0000259" key="7">
    <source>
        <dbReference type="PROSITE" id="PS50048"/>
    </source>
</evidence>
<dbReference type="PANTHER" id="PTHR47654">
    <property type="entry name" value="ZN(II)2CYS6 TRANSCRIPTION FACTOR (EUROFUNG)-RELATED"/>
    <property type="match status" value="1"/>
</dbReference>
<evidence type="ECO:0000256" key="3">
    <source>
        <dbReference type="ARBA" id="ARBA00023125"/>
    </source>
</evidence>
<reference evidence="8 9" key="1">
    <citation type="journal article" date="2018" name="IMA Fungus">
        <title>IMA Genome-F 9: Draft genome sequence of Annulohypoxylon stygium, Aspergillus mulundensis, Berkeleyomyces basicola (syn. Thielaviopsis basicola), Ceratocystis smalleyi, two Cercospora beticola strains, Coleophoma cylindrospora, Fusarium fracticaudum, Phialophora cf. hyalina, and Morchella septimelata.</title>
        <authorList>
            <person name="Wingfield B.D."/>
            <person name="Bills G.F."/>
            <person name="Dong Y."/>
            <person name="Huang W."/>
            <person name="Nel W.J."/>
            <person name="Swalarsk-Parry B.S."/>
            <person name="Vaghefi N."/>
            <person name="Wilken P.M."/>
            <person name="An Z."/>
            <person name="de Beer Z.W."/>
            <person name="De Vos L."/>
            <person name="Chen L."/>
            <person name="Duong T.A."/>
            <person name="Gao Y."/>
            <person name="Hammerbacher A."/>
            <person name="Kikkert J.R."/>
            <person name="Li Y."/>
            <person name="Li H."/>
            <person name="Li K."/>
            <person name="Li Q."/>
            <person name="Liu X."/>
            <person name="Ma X."/>
            <person name="Naidoo K."/>
            <person name="Pethybridge S.J."/>
            <person name="Sun J."/>
            <person name="Steenkamp E.T."/>
            <person name="van der Nest M.A."/>
            <person name="van Wyk S."/>
            <person name="Wingfield M.J."/>
            <person name="Xiong C."/>
            <person name="Yue Q."/>
            <person name="Zhang X."/>
        </authorList>
    </citation>
    <scope>NUCLEOTIDE SEQUENCE [LARGE SCALE GENOMIC DNA]</scope>
    <source>
        <strain evidence="8 9">DSM 5745</strain>
    </source>
</reference>
<feature type="compositionally biased region" description="Acidic residues" evidence="6">
    <location>
        <begin position="179"/>
        <end position="191"/>
    </location>
</feature>
<dbReference type="GO" id="GO:0008270">
    <property type="term" value="F:zinc ion binding"/>
    <property type="evidence" value="ECO:0007669"/>
    <property type="project" value="InterPro"/>
</dbReference>
<dbReference type="RefSeq" id="XP_026598712.1">
    <property type="nucleotide sequence ID" value="XM_026752694.1"/>
</dbReference>
<evidence type="ECO:0000256" key="1">
    <source>
        <dbReference type="ARBA" id="ARBA00022723"/>
    </source>
</evidence>
<evidence type="ECO:0000256" key="2">
    <source>
        <dbReference type="ARBA" id="ARBA00023015"/>
    </source>
</evidence>
<dbReference type="InterPro" id="IPR001138">
    <property type="entry name" value="Zn2Cys6_DnaBD"/>
</dbReference>
<dbReference type="OrthoDB" id="5296287at2759"/>
<dbReference type="STRING" id="1810919.A0A3D8QHN9"/>
<dbReference type="SUPFAM" id="SSF57701">
    <property type="entry name" value="Zn2/Cys6 DNA-binding domain"/>
    <property type="match status" value="1"/>
</dbReference>
<dbReference type="CDD" id="cd12148">
    <property type="entry name" value="fungal_TF_MHR"/>
    <property type="match status" value="1"/>
</dbReference>
<keyword evidence="2" id="KW-0805">Transcription regulation</keyword>
<feature type="domain" description="Zn(2)-C6 fungal-type" evidence="7">
    <location>
        <begin position="97"/>
        <end position="127"/>
    </location>
</feature>
<comment type="caution">
    <text evidence="8">The sequence shown here is derived from an EMBL/GenBank/DDBJ whole genome shotgun (WGS) entry which is preliminary data.</text>
</comment>
<dbReference type="Pfam" id="PF00172">
    <property type="entry name" value="Zn_clus"/>
    <property type="match status" value="1"/>
</dbReference>
<organism evidence="8 9">
    <name type="scientific">Aspergillus mulundensis</name>
    <dbReference type="NCBI Taxonomy" id="1810919"/>
    <lineage>
        <taxon>Eukaryota</taxon>
        <taxon>Fungi</taxon>
        <taxon>Dikarya</taxon>
        <taxon>Ascomycota</taxon>
        <taxon>Pezizomycotina</taxon>
        <taxon>Eurotiomycetes</taxon>
        <taxon>Eurotiomycetidae</taxon>
        <taxon>Eurotiales</taxon>
        <taxon>Aspergillaceae</taxon>
        <taxon>Aspergillus</taxon>
        <taxon>Aspergillus subgen. Nidulantes</taxon>
    </lineage>
</organism>
<keyword evidence="1" id="KW-0479">Metal-binding</keyword>
<accession>A0A3D8QHN9</accession>
<evidence type="ECO:0000313" key="9">
    <source>
        <dbReference type="Proteomes" id="UP000256690"/>
    </source>
</evidence>
<feature type="region of interest" description="Disordered" evidence="6">
    <location>
        <begin position="1"/>
        <end position="28"/>
    </location>
</feature>
<dbReference type="GO" id="GO:0006351">
    <property type="term" value="P:DNA-templated transcription"/>
    <property type="evidence" value="ECO:0007669"/>
    <property type="project" value="InterPro"/>
</dbReference>
<feature type="compositionally biased region" description="Low complexity" evidence="6">
    <location>
        <begin position="10"/>
        <end position="27"/>
    </location>
</feature>
<protein>
    <recommendedName>
        <fullName evidence="7">Zn(2)-C6 fungal-type domain-containing protein</fullName>
    </recommendedName>
</protein>
<dbReference type="PROSITE" id="PS50048">
    <property type="entry name" value="ZN2_CY6_FUNGAL_2"/>
    <property type="match status" value="1"/>
</dbReference>
<evidence type="ECO:0000256" key="5">
    <source>
        <dbReference type="ARBA" id="ARBA00023242"/>
    </source>
</evidence>
<dbReference type="Gene3D" id="4.10.240.10">
    <property type="entry name" value="Zn(2)-C6 fungal-type DNA-binding domain"/>
    <property type="match status" value="1"/>
</dbReference>
<proteinExistence type="predicted"/>
<dbReference type="InterPro" id="IPR053230">
    <property type="entry name" value="Trans_reg_galc"/>
</dbReference>
<dbReference type="SMART" id="SM00906">
    <property type="entry name" value="Fungal_trans"/>
    <property type="match status" value="1"/>
</dbReference>
<sequence>MDDSYRSDRSSFSSAVNQNASNNSPNSEWMWRAGVNAATAPPNQALPGYQPYLYGQYPDLNASLPPPQPDGMPAPKIAIPRATAVRTTSRRRRSARACEPCRQRKVKCDAGRPACRKCRENGLDCAYIDIKRIRDQKQLGVLSKKVERYEKLLKQLEAELDPHFAKRIRKALSVVEQPPSDDGEEADDSDADSNTSQGSLDEIDLVKEDLNRSDKTVAVGFFGKNSEVAWMQKLEDVSGHGAHPEPDGDNATSRDIPINSMSYHLDDLAIPFTDSVDQYAVPEKELADLYFNAYMESVHPSFTVVRKHTFTSQYEQFYKKRQFPPRKWLAVLNMIFALGCRYCKLTGQVMAGERDTDDMVFLNRARKLCLSGNVLFQHDDLQQIQVMLLVSVYLIALGQVNGASKFSSMALRSAISLGINLRFKDEKTPASSKEARTRLWWSIFLLEHFVTSITGRISGCSEGLSAALLPVPFNEEDADHKPGLSEIFRDSNQRCIRLQLTLFQNQDQAESASAWLSKCEPSPALLFHMIIDLNIIAQAVINSVYSIRGLRQSPSQLEQRLDKHSRSMDIWLHKVPIPYRFSVSVDDDTFKLPKGATGNETDYTRERIILAIYYYSARITLCRPCLSHSPSSLQRAAEPHSRGGFRALMTLKCLRASTSLLSILPEIPDTAWLTTVTPWWAILHFLMQATTALLIGLSTRPVEDAVTADTGANSNIPELDLDAMVGETNKALRWLHHLGFSSVAAARAFKLCESFVRRIGPRLGLDLENLPSSEDFVSGGGDVGMLGTEDLGDDDLLVGLAMVDDG</sequence>
<dbReference type="Pfam" id="PF04082">
    <property type="entry name" value="Fungal_trans"/>
    <property type="match status" value="1"/>
</dbReference>
<keyword evidence="3" id="KW-0238">DNA-binding</keyword>